<proteinExistence type="predicted"/>
<accession>A0A2S2Q8U9</accession>
<name>A0A2S2Q8U9_9HEMI</name>
<gene>
    <name evidence="1" type="ORF">g.135806</name>
</gene>
<dbReference type="AlphaFoldDB" id="A0A2S2Q8U9"/>
<dbReference type="EMBL" id="GGMS01004931">
    <property type="protein sequence ID" value="MBY74134.1"/>
    <property type="molecule type" value="Transcribed_RNA"/>
</dbReference>
<organism evidence="1">
    <name type="scientific">Sipha flava</name>
    <name type="common">yellow sugarcane aphid</name>
    <dbReference type="NCBI Taxonomy" id="143950"/>
    <lineage>
        <taxon>Eukaryota</taxon>
        <taxon>Metazoa</taxon>
        <taxon>Ecdysozoa</taxon>
        <taxon>Arthropoda</taxon>
        <taxon>Hexapoda</taxon>
        <taxon>Insecta</taxon>
        <taxon>Pterygota</taxon>
        <taxon>Neoptera</taxon>
        <taxon>Paraneoptera</taxon>
        <taxon>Hemiptera</taxon>
        <taxon>Sternorrhyncha</taxon>
        <taxon>Aphidomorpha</taxon>
        <taxon>Aphidoidea</taxon>
        <taxon>Aphididae</taxon>
        <taxon>Sipha</taxon>
    </lineage>
</organism>
<evidence type="ECO:0000313" key="1">
    <source>
        <dbReference type="EMBL" id="MBY74134.1"/>
    </source>
</evidence>
<reference evidence="1" key="1">
    <citation type="submission" date="2018-04" db="EMBL/GenBank/DDBJ databases">
        <title>Transcriptome assembly of Sipha flava.</title>
        <authorList>
            <person name="Scully E.D."/>
            <person name="Geib S.M."/>
            <person name="Palmer N.A."/>
            <person name="Koch K."/>
            <person name="Bradshaw J."/>
            <person name="Heng-Moss T."/>
            <person name="Sarath G."/>
        </authorList>
    </citation>
    <scope>NUCLEOTIDE SEQUENCE</scope>
</reference>
<protein>
    <submittedName>
        <fullName evidence="1">Uncharacterized protein</fullName>
    </submittedName>
</protein>
<sequence length="111" mass="13217">MSKTEDIAVVVAAIIIGTVKSQQDRCRRLRRFWVRISLVHGRQKNSTDEFVNDLLLDEVDQLNLEHRWDSGFQNFFRLNNSDFENILSMFAPKFIKKKRLYILLLFLFIII</sequence>